<dbReference type="CDD" id="cd05466">
    <property type="entry name" value="PBP2_LTTR_substrate"/>
    <property type="match status" value="1"/>
</dbReference>
<evidence type="ECO:0000256" key="1">
    <source>
        <dbReference type="ARBA" id="ARBA00009437"/>
    </source>
</evidence>
<dbReference type="Pfam" id="PF00126">
    <property type="entry name" value="HTH_1"/>
    <property type="match status" value="1"/>
</dbReference>
<keyword evidence="3" id="KW-0238">DNA-binding</keyword>
<dbReference type="PANTHER" id="PTHR30419">
    <property type="entry name" value="HTH-TYPE TRANSCRIPTIONAL REGULATOR YBHD"/>
    <property type="match status" value="1"/>
</dbReference>
<evidence type="ECO:0000313" key="6">
    <source>
        <dbReference type="EMBL" id="MFB5266921.1"/>
    </source>
</evidence>
<feature type="domain" description="HTH lysR-type" evidence="5">
    <location>
        <begin position="1"/>
        <end position="59"/>
    </location>
</feature>
<evidence type="ECO:0000256" key="3">
    <source>
        <dbReference type="ARBA" id="ARBA00023125"/>
    </source>
</evidence>
<dbReference type="PANTHER" id="PTHR30419:SF24">
    <property type="entry name" value="HTH-TYPE TRANSCRIPTIONAL REGULATOR CZCR"/>
    <property type="match status" value="1"/>
</dbReference>
<dbReference type="SUPFAM" id="SSF53850">
    <property type="entry name" value="Periplasmic binding protein-like II"/>
    <property type="match status" value="1"/>
</dbReference>
<organism evidence="6 7">
    <name type="scientific">Paenibacillus enshidis</name>
    <dbReference type="NCBI Taxonomy" id="1458439"/>
    <lineage>
        <taxon>Bacteria</taxon>
        <taxon>Bacillati</taxon>
        <taxon>Bacillota</taxon>
        <taxon>Bacilli</taxon>
        <taxon>Bacillales</taxon>
        <taxon>Paenibacillaceae</taxon>
        <taxon>Paenibacillus</taxon>
    </lineage>
</organism>
<evidence type="ECO:0000259" key="5">
    <source>
        <dbReference type="PROSITE" id="PS50931"/>
    </source>
</evidence>
<sequence length="294" mass="33178">MTNTQLQLFVKIAETGSFTKAGQALNMTQPAVSRAISTLEDELDVKLILRDRRNGIVLTEVGNRILVLFREILNGFEKVEQEIAAEKGLEVGIIRIGTFTSASAYFLPKIMRTIGEKYPNLQFDLHEGTIDEIRGWLESRQIDVGFTIMKDEQFEMIPLLREEMFAVIRDGHPLSAHPAIRIKELEQQPIIICKGGFETPIYELFAQADTPLKPKFVVSNLTTLLSMIQEGLGLGIMSGMMQAYQPPNVTTRAIEPKAYRDIYMAMPSFQEAPLAVKLFIRTALELFRPEKNSL</sequence>
<keyword evidence="2" id="KW-0805">Transcription regulation</keyword>
<accession>A0ABV5AUU4</accession>
<dbReference type="InterPro" id="IPR005119">
    <property type="entry name" value="LysR_subst-bd"/>
</dbReference>
<dbReference type="RefSeq" id="WP_375354876.1">
    <property type="nucleotide sequence ID" value="NZ_JBHHMI010000006.1"/>
</dbReference>
<reference evidence="6 7" key="1">
    <citation type="submission" date="2024-09" db="EMBL/GenBank/DDBJ databases">
        <title>Paenibacillus zeirhizospherea sp. nov., isolated from surface of the maize (Zea mays) roots in a horticulture field, Hungary.</title>
        <authorList>
            <person name="Marton D."/>
            <person name="Farkas M."/>
            <person name="Bedics A."/>
            <person name="Toth E."/>
            <person name="Tancsics A."/>
            <person name="Boka K."/>
            <person name="Maroti G."/>
            <person name="Kriszt B."/>
            <person name="Cserhati M."/>
        </authorList>
    </citation>
    <scope>NUCLEOTIDE SEQUENCE [LARGE SCALE GENOMIC DNA]</scope>
    <source>
        <strain evidence="6 7">KCTC 33519</strain>
    </source>
</reference>
<dbReference type="InterPro" id="IPR036390">
    <property type="entry name" value="WH_DNA-bd_sf"/>
</dbReference>
<dbReference type="InterPro" id="IPR036388">
    <property type="entry name" value="WH-like_DNA-bd_sf"/>
</dbReference>
<evidence type="ECO:0000256" key="2">
    <source>
        <dbReference type="ARBA" id="ARBA00023015"/>
    </source>
</evidence>
<dbReference type="Pfam" id="PF03466">
    <property type="entry name" value="LysR_substrate"/>
    <property type="match status" value="1"/>
</dbReference>
<keyword evidence="4" id="KW-0804">Transcription</keyword>
<dbReference type="PRINTS" id="PR00039">
    <property type="entry name" value="HTHLYSR"/>
</dbReference>
<dbReference type="PROSITE" id="PS50931">
    <property type="entry name" value="HTH_LYSR"/>
    <property type="match status" value="1"/>
</dbReference>
<keyword evidence="7" id="KW-1185">Reference proteome</keyword>
<gene>
    <name evidence="6" type="ORF">ACE41H_08985</name>
</gene>
<dbReference type="Gene3D" id="1.10.10.10">
    <property type="entry name" value="Winged helix-like DNA-binding domain superfamily/Winged helix DNA-binding domain"/>
    <property type="match status" value="1"/>
</dbReference>
<dbReference type="InterPro" id="IPR050950">
    <property type="entry name" value="HTH-type_LysR_regulators"/>
</dbReference>
<dbReference type="Gene3D" id="3.40.190.290">
    <property type="match status" value="1"/>
</dbReference>
<dbReference type="EMBL" id="JBHHMI010000006">
    <property type="protein sequence ID" value="MFB5266921.1"/>
    <property type="molecule type" value="Genomic_DNA"/>
</dbReference>
<dbReference type="Proteomes" id="UP001580346">
    <property type="component" value="Unassembled WGS sequence"/>
</dbReference>
<evidence type="ECO:0000313" key="7">
    <source>
        <dbReference type="Proteomes" id="UP001580346"/>
    </source>
</evidence>
<evidence type="ECO:0000256" key="4">
    <source>
        <dbReference type="ARBA" id="ARBA00023163"/>
    </source>
</evidence>
<comment type="caution">
    <text evidence="6">The sequence shown here is derived from an EMBL/GenBank/DDBJ whole genome shotgun (WGS) entry which is preliminary data.</text>
</comment>
<comment type="similarity">
    <text evidence="1">Belongs to the LysR transcriptional regulatory family.</text>
</comment>
<protein>
    <submittedName>
        <fullName evidence="6">LysR family transcriptional regulator</fullName>
    </submittedName>
</protein>
<name>A0ABV5AUU4_9BACL</name>
<dbReference type="InterPro" id="IPR000847">
    <property type="entry name" value="LysR_HTH_N"/>
</dbReference>
<proteinExistence type="inferred from homology"/>
<dbReference type="SUPFAM" id="SSF46785">
    <property type="entry name" value="Winged helix' DNA-binding domain"/>
    <property type="match status" value="1"/>
</dbReference>